<evidence type="ECO:0000256" key="2">
    <source>
        <dbReference type="ARBA" id="ARBA00023002"/>
    </source>
</evidence>
<feature type="domain" description="Prephenate/arogenate dehydrogenase" evidence="4">
    <location>
        <begin position="1"/>
        <end position="272"/>
    </location>
</feature>
<dbReference type="GO" id="GO:0070403">
    <property type="term" value="F:NAD+ binding"/>
    <property type="evidence" value="ECO:0007669"/>
    <property type="project" value="InterPro"/>
</dbReference>
<sequence>MTVGIVGVGLIGGSVAQALSAQKQSLWLDDRDPATKQALSRLRLGRVDSYVRWAGGVDTVVLAVPLQEMTRIIYDIVPRMRSTATLIDLSSVKGPVAEALRWAGQSVQVLSLHLMAGREVSGFTAASPDLFRDCAAAVVDIGLGSGPADAIAWWQQVLGCAPFGLWSAYEHDRAMAWVSQLPYLASRAVAQVVQAQAPQTMALAGSGFRDTTRVGKTALSEVLPMLSHNAEELSRALLALESELRVWRQCLDRSVSAAVPLESLDGCLKPNE</sequence>
<dbReference type="PANTHER" id="PTHR21363:SF0">
    <property type="entry name" value="PREPHENATE DEHYDROGENASE [NADP(+)]"/>
    <property type="match status" value="1"/>
</dbReference>
<dbReference type="InterPro" id="IPR046825">
    <property type="entry name" value="PDH_C"/>
</dbReference>
<dbReference type="PROSITE" id="PS51176">
    <property type="entry name" value="PDH_ADH"/>
    <property type="match status" value="1"/>
</dbReference>
<proteinExistence type="inferred from homology"/>
<dbReference type="GO" id="GO:0004665">
    <property type="term" value="F:prephenate dehydrogenase (NADP+) activity"/>
    <property type="evidence" value="ECO:0007669"/>
    <property type="project" value="InterPro"/>
</dbReference>
<evidence type="ECO:0000256" key="3">
    <source>
        <dbReference type="ARBA" id="ARBA00029440"/>
    </source>
</evidence>
<dbReference type="AlphaFoldDB" id="A0A2T2WDS0"/>
<protein>
    <submittedName>
        <fullName evidence="5">Prephenate dehydrogenase/arogenate dehydrogenase family protein</fullName>
    </submittedName>
</protein>
<comment type="caution">
    <text evidence="5">The sequence shown here is derived from an EMBL/GenBank/DDBJ whole genome shotgun (WGS) entry which is preliminary data.</text>
</comment>
<dbReference type="GO" id="GO:0006571">
    <property type="term" value="P:tyrosine biosynthetic process"/>
    <property type="evidence" value="ECO:0007669"/>
    <property type="project" value="InterPro"/>
</dbReference>
<dbReference type="SUPFAM" id="SSF48179">
    <property type="entry name" value="6-phosphogluconate dehydrogenase C-terminal domain-like"/>
    <property type="match status" value="1"/>
</dbReference>
<evidence type="ECO:0000313" key="5">
    <source>
        <dbReference type="EMBL" id="PSR20387.1"/>
    </source>
</evidence>
<dbReference type="Gene3D" id="3.40.50.720">
    <property type="entry name" value="NAD(P)-binding Rossmann-like Domain"/>
    <property type="match status" value="1"/>
</dbReference>
<name>A0A2T2WDS0_9FIRM</name>
<dbReference type="InterPro" id="IPR050812">
    <property type="entry name" value="Preph/Arog_dehydrog"/>
</dbReference>
<reference evidence="5 6" key="1">
    <citation type="journal article" date="2014" name="BMC Genomics">
        <title>Comparison of environmental and isolate Sulfobacillus genomes reveals diverse carbon, sulfur, nitrogen, and hydrogen metabolisms.</title>
        <authorList>
            <person name="Justice N.B."/>
            <person name="Norman A."/>
            <person name="Brown C.T."/>
            <person name="Singh A."/>
            <person name="Thomas B.C."/>
            <person name="Banfield J.F."/>
        </authorList>
    </citation>
    <scope>NUCLEOTIDE SEQUENCE [LARGE SCALE GENOMIC DNA]</scope>
    <source>
        <strain evidence="5">AMDSBA3</strain>
    </source>
</reference>
<dbReference type="InterPro" id="IPR003099">
    <property type="entry name" value="Prephen_DH"/>
</dbReference>
<comment type="similarity">
    <text evidence="1">Belongs to the prephenate/arogenate dehydrogenase family.</text>
</comment>
<dbReference type="PANTHER" id="PTHR21363">
    <property type="entry name" value="PREPHENATE DEHYDROGENASE"/>
    <property type="match status" value="1"/>
</dbReference>
<comment type="pathway">
    <text evidence="3">Amino-acid biosynthesis.</text>
</comment>
<dbReference type="Gene3D" id="1.10.3660.10">
    <property type="entry name" value="6-phosphogluconate dehydrogenase C-terminal like domain"/>
    <property type="match status" value="1"/>
</dbReference>
<dbReference type="InterPro" id="IPR008927">
    <property type="entry name" value="6-PGluconate_DH-like_C_sf"/>
</dbReference>
<gene>
    <name evidence="5" type="ORF">C7B45_15170</name>
</gene>
<accession>A0A2T2WDS0</accession>
<dbReference type="SUPFAM" id="SSF51735">
    <property type="entry name" value="NAD(P)-binding Rossmann-fold domains"/>
    <property type="match status" value="1"/>
</dbReference>
<dbReference type="Pfam" id="PF02153">
    <property type="entry name" value="PDH_N"/>
    <property type="match status" value="1"/>
</dbReference>
<evidence type="ECO:0000313" key="6">
    <source>
        <dbReference type="Proteomes" id="UP000241848"/>
    </source>
</evidence>
<dbReference type="Pfam" id="PF20463">
    <property type="entry name" value="PDH_C"/>
    <property type="match status" value="1"/>
</dbReference>
<keyword evidence="2" id="KW-0560">Oxidoreductase</keyword>
<dbReference type="Proteomes" id="UP000241848">
    <property type="component" value="Unassembled WGS sequence"/>
</dbReference>
<evidence type="ECO:0000259" key="4">
    <source>
        <dbReference type="PROSITE" id="PS51176"/>
    </source>
</evidence>
<dbReference type="InterPro" id="IPR046826">
    <property type="entry name" value="PDH_N"/>
</dbReference>
<dbReference type="InterPro" id="IPR036291">
    <property type="entry name" value="NAD(P)-bd_dom_sf"/>
</dbReference>
<organism evidence="5 6">
    <name type="scientific">Sulfobacillus acidophilus</name>
    <dbReference type="NCBI Taxonomy" id="53633"/>
    <lineage>
        <taxon>Bacteria</taxon>
        <taxon>Bacillati</taxon>
        <taxon>Bacillota</taxon>
        <taxon>Clostridia</taxon>
        <taxon>Eubacteriales</taxon>
        <taxon>Clostridiales Family XVII. Incertae Sedis</taxon>
        <taxon>Sulfobacillus</taxon>
    </lineage>
</organism>
<evidence type="ECO:0000256" key="1">
    <source>
        <dbReference type="ARBA" id="ARBA00007964"/>
    </source>
</evidence>
<dbReference type="GO" id="GO:0008977">
    <property type="term" value="F:prephenate dehydrogenase (NAD+) activity"/>
    <property type="evidence" value="ECO:0007669"/>
    <property type="project" value="InterPro"/>
</dbReference>
<dbReference type="EMBL" id="PXYV01000065">
    <property type="protein sequence ID" value="PSR20387.1"/>
    <property type="molecule type" value="Genomic_DNA"/>
</dbReference>